<keyword evidence="1" id="KW-0472">Membrane</keyword>
<dbReference type="RefSeq" id="XP_028139444.1">
    <property type="nucleotide sequence ID" value="XM_028283643.1"/>
</dbReference>
<keyword evidence="1" id="KW-1133">Transmembrane helix</keyword>
<protein>
    <submittedName>
        <fullName evidence="2">Uncharacterized protein LOC114333697</fullName>
    </submittedName>
</protein>
<sequence>MKTLRDMANMKFPFGFYMDILYQLIKWLQTDLNGQPNIIKYTIRDFQKTFLYVGETQQEVEHYVRFLKSNKNAIQSFVFCIGGDIIGDTKEIFSRYQVFYIFYIYLIWIFLPSQKCSGILFCSSHY</sequence>
<accession>A0A6P7FSP7</accession>
<keyword evidence="1" id="KW-0812">Transmembrane</keyword>
<organism evidence="2">
    <name type="scientific">Diabrotica virgifera virgifera</name>
    <name type="common">western corn rootworm</name>
    <dbReference type="NCBI Taxonomy" id="50390"/>
    <lineage>
        <taxon>Eukaryota</taxon>
        <taxon>Metazoa</taxon>
        <taxon>Ecdysozoa</taxon>
        <taxon>Arthropoda</taxon>
        <taxon>Hexapoda</taxon>
        <taxon>Insecta</taxon>
        <taxon>Pterygota</taxon>
        <taxon>Neoptera</taxon>
        <taxon>Endopterygota</taxon>
        <taxon>Coleoptera</taxon>
        <taxon>Polyphaga</taxon>
        <taxon>Cucujiformia</taxon>
        <taxon>Chrysomeloidea</taxon>
        <taxon>Chrysomelidae</taxon>
        <taxon>Galerucinae</taxon>
        <taxon>Diabroticina</taxon>
        <taxon>Diabroticites</taxon>
        <taxon>Diabrotica</taxon>
    </lineage>
</organism>
<reference evidence="2" key="1">
    <citation type="submission" date="2025-08" db="UniProtKB">
        <authorList>
            <consortium name="RefSeq"/>
        </authorList>
    </citation>
    <scope>IDENTIFICATION</scope>
    <source>
        <tissue evidence="2">Whole insect</tissue>
    </source>
</reference>
<name>A0A6P7FSP7_DIAVI</name>
<evidence type="ECO:0000313" key="2">
    <source>
        <dbReference type="RefSeq" id="XP_028139444.1"/>
    </source>
</evidence>
<proteinExistence type="predicted"/>
<gene>
    <name evidence="2" type="primary">LOC114333697</name>
</gene>
<evidence type="ECO:0000256" key="1">
    <source>
        <dbReference type="SAM" id="Phobius"/>
    </source>
</evidence>
<feature type="transmembrane region" description="Helical" evidence="1">
    <location>
        <begin position="93"/>
        <end position="111"/>
    </location>
</feature>
<dbReference type="InParanoid" id="A0A6P7FSP7"/>
<dbReference type="AlphaFoldDB" id="A0A6P7FSP7"/>